<keyword evidence="4" id="KW-1185">Reference proteome</keyword>
<proteinExistence type="predicted"/>
<dbReference type="InterPro" id="IPR057684">
    <property type="entry name" value="DUF7924"/>
</dbReference>
<dbReference type="EMBL" id="MU005963">
    <property type="protein sequence ID" value="KAF2862989.1"/>
    <property type="molecule type" value="Genomic_DNA"/>
</dbReference>
<dbReference type="AlphaFoldDB" id="A0A6A7C7E8"/>
<feature type="compositionally biased region" description="Basic and acidic residues" evidence="1">
    <location>
        <begin position="7"/>
        <end position="24"/>
    </location>
</feature>
<organism evidence="3 4">
    <name type="scientific">Piedraia hortae CBS 480.64</name>
    <dbReference type="NCBI Taxonomy" id="1314780"/>
    <lineage>
        <taxon>Eukaryota</taxon>
        <taxon>Fungi</taxon>
        <taxon>Dikarya</taxon>
        <taxon>Ascomycota</taxon>
        <taxon>Pezizomycotina</taxon>
        <taxon>Dothideomycetes</taxon>
        <taxon>Dothideomycetidae</taxon>
        <taxon>Capnodiales</taxon>
        <taxon>Piedraiaceae</taxon>
        <taxon>Piedraia</taxon>
    </lineage>
</organism>
<dbReference type="Proteomes" id="UP000799421">
    <property type="component" value="Unassembled WGS sequence"/>
</dbReference>
<feature type="region of interest" description="Disordered" evidence="1">
    <location>
        <begin position="1"/>
        <end position="24"/>
    </location>
</feature>
<dbReference type="Pfam" id="PF25545">
    <property type="entry name" value="DUF7924"/>
    <property type="match status" value="1"/>
</dbReference>
<feature type="domain" description="DUF7924" evidence="2">
    <location>
        <begin position="53"/>
        <end position="143"/>
    </location>
</feature>
<accession>A0A6A7C7E8</accession>
<protein>
    <recommendedName>
        <fullName evidence="2">DUF7924 domain-containing protein</fullName>
    </recommendedName>
</protein>
<evidence type="ECO:0000256" key="1">
    <source>
        <dbReference type="SAM" id="MobiDB-lite"/>
    </source>
</evidence>
<sequence length="274" mass="31948">MSSSKDPANKENKPKHPANDEYKSETPIEVILHTGLIKLNPQIGREDFLTRAFFPELDKLPKEEKLQGLVRERWAQWQSTSDNTFHHPEITYGLSQDCFTKEQLDRLQTYMQNGKASRCTVNQLFPYVVCQTESRAGDMEAADGESHWLLQVLSKPLSTWRLLTFSIIYDVKCLKIFGHLLFSVEGDKIRHYRHQLHERTFWQDIEDGKKWADDPEDDSKPFKSQLLGFLLGFMKGFGEMHLERPHDLAEKLLKVDPVKDGEISSRLKLKERYL</sequence>
<reference evidence="3" key="1">
    <citation type="journal article" date="2020" name="Stud. Mycol.">
        <title>101 Dothideomycetes genomes: a test case for predicting lifestyles and emergence of pathogens.</title>
        <authorList>
            <person name="Haridas S."/>
            <person name="Albert R."/>
            <person name="Binder M."/>
            <person name="Bloem J."/>
            <person name="Labutti K."/>
            <person name="Salamov A."/>
            <person name="Andreopoulos B."/>
            <person name="Baker S."/>
            <person name="Barry K."/>
            <person name="Bills G."/>
            <person name="Bluhm B."/>
            <person name="Cannon C."/>
            <person name="Castanera R."/>
            <person name="Culley D."/>
            <person name="Daum C."/>
            <person name="Ezra D."/>
            <person name="Gonzalez J."/>
            <person name="Henrissat B."/>
            <person name="Kuo A."/>
            <person name="Liang C."/>
            <person name="Lipzen A."/>
            <person name="Lutzoni F."/>
            <person name="Magnuson J."/>
            <person name="Mondo S."/>
            <person name="Nolan M."/>
            <person name="Ohm R."/>
            <person name="Pangilinan J."/>
            <person name="Park H.-J."/>
            <person name="Ramirez L."/>
            <person name="Alfaro M."/>
            <person name="Sun H."/>
            <person name="Tritt A."/>
            <person name="Yoshinaga Y."/>
            <person name="Zwiers L.-H."/>
            <person name="Turgeon B."/>
            <person name="Goodwin S."/>
            <person name="Spatafora J."/>
            <person name="Crous P."/>
            <person name="Grigoriev I."/>
        </authorList>
    </citation>
    <scope>NUCLEOTIDE SEQUENCE</scope>
    <source>
        <strain evidence="3">CBS 480.64</strain>
    </source>
</reference>
<evidence type="ECO:0000313" key="3">
    <source>
        <dbReference type="EMBL" id="KAF2862989.1"/>
    </source>
</evidence>
<evidence type="ECO:0000313" key="4">
    <source>
        <dbReference type="Proteomes" id="UP000799421"/>
    </source>
</evidence>
<evidence type="ECO:0000259" key="2">
    <source>
        <dbReference type="Pfam" id="PF25545"/>
    </source>
</evidence>
<dbReference type="OrthoDB" id="3647767at2759"/>
<name>A0A6A7C7E8_9PEZI</name>
<gene>
    <name evidence="3" type="ORF">K470DRAFT_290549</name>
</gene>